<evidence type="ECO:0000313" key="1">
    <source>
        <dbReference type="EMBL" id="XDP46653.1"/>
    </source>
</evidence>
<sequence length="65" mass="6897">MGGRNDDFTQVVAGDTVTVTAPGRLMVTGIVDAVAPDGSVLWVMEDGGQGRHMVHRTDIAHVELH</sequence>
<dbReference type="EMBL" id="CP163302">
    <property type="protein sequence ID" value="XDP46653.1"/>
    <property type="molecule type" value="Genomic_DNA"/>
</dbReference>
<dbReference type="RefSeq" id="WP_307957208.1">
    <property type="nucleotide sequence ID" value="NZ_CP163302.1"/>
</dbReference>
<dbReference type="AlphaFoldDB" id="A0AB39L8B0"/>
<evidence type="ECO:0008006" key="2">
    <source>
        <dbReference type="Google" id="ProtNLM"/>
    </source>
</evidence>
<dbReference type="KEGG" id="spue:AB5L97_06485"/>
<gene>
    <name evidence="1" type="ORF">AB5L97_06485</name>
</gene>
<reference evidence="1" key="1">
    <citation type="submission" date="2024-07" db="EMBL/GenBank/DDBJ databases">
        <authorList>
            <person name="fu j."/>
        </authorList>
    </citation>
    <scope>NUCLEOTIDE SEQUENCE</scope>
    <source>
        <strain evidence="1">P10A9</strain>
    </source>
</reference>
<organism evidence="1">
    <name type="scientific">Sinomonas puerhi</name>
    <dbReference type="NCBI Taxonomy" id="3238584"/>
    <lineage>
        <taxon>Bacteria</taxon>
        <taxon>Bacillati</taxon>
        <taxon>Actinomycetota</taxon>
        <taxon>Actinomycetes</taxon>
        <taxon>Micrococcales</taxon>
        <taxon>Micrococcaceae</taxon>
        <taxon>Sinomonas</taxon>
    </lineage>
</organism>
<proteinExistence type="predicted"/>
<accession>A0AB39L8B0</accession>
<protein>
    <recommendedName>
        <fullName evidence="2">DUF1918 domain-containing protein</fullName>
    </recommendedName>
</protein>
<name>A0AB39L8B0_9MICC</name>